<dbReference type="SUPFAM" id="SSF52091">
    <property type="entry name" value="SpoIIaa-like"/>
    <property type="match status" value="1"/>
</dbReference>
<dbReference type="InterPro" id="IPR038396">
    <property type="entry name" value="SpoIIAA-like_sf"/>
</dbReference>
<accession>A0A235C9X0</accession>
<dbReference type="Gene3D" id="3.40.50.10600">
    <property type="entry name" value="SpoIIaa-like domains"/>
    <property type="match status" value="1"/>
</dbReference>
<dbReference type="Proteomes" id="UP000243640">
    <property type="component" value="Unassembled WGS sequence"/>
</dbReference>
<proteinExistence type="predicted"/>
<evidence type="ECO:0000313" key="3">
    <source>
        <dbReference type="Proteomes" id="UP000243640"/>
    </source>
</evidence>
<dbReference type="OrthoDB" id="7619266at2"/>
<evidence type="ECO:0000313" key="4">
    <source>
        <dbReference type="Proteomes" id="UP000295058"/>
    </source>
</evidence>
<gene>
    <name evidence="1" type="ORF">B6S09_16895</name>
    <name evidence="2" type="ORF">LY04_03401</name>
</gene>
<reference evidence="2 4" key="2">
    <citation type="submission" date="2019-03" db="EMBL/GenBank/DDBJ databases">
        <title>Genomic Encyclopedia of Archaeal and Bacterial Type Strains, Phase II (KMG-II): from individual species to whole genera.</title>
        <authorList>
            <person name="Goeker M."/>
        </authorList>
    </citation>
    <scope>NUCLEOTIDE SEQUENCE [LARGE SCALE GENOMIC DNA]</scope>
    <source>
        <strain evidence="2 4">DSM 15594</strain>
    </source>
</reference>
<reference evidence="1 3" key="1">
    <citation type="submission" date="2017-08" db="EMBL/GenBank/DDBJ databases">
        <title>Draft Genome Sequence of the Marine Bacterium Oceanimonas baumannii ATCC 700832.</title>
        <authorList>
            <person name="Mcclelland W.D."/>
            <person name="Brennan M.A."/>
            <person name="Trachtenberg A.M."/>
            <person name="Maclea K.S."/>
        </authorList>
    </citation>
    <scope>NUCLEOTIDE SEQUENCE [LARGE SCALE GENOMIC DNA]</scope>
    <source>
        <strain evidence="1 3">ATCC 700832</strain>
    </source>
</reference>
<name>A0A235C9X0_9GAMM</name>
<dbReference type="EMBL" id="NQJF01000018">
    <property type="protein sequence ID" value="OYD21206.1"/>
    <property type="molecule type" value="Genomic_DNA"/>
</dbReference>
<evidence type="ECO:0000313" key="1">
    <source>
        <dbReference type="EMBL" id="OYD21206.1"/>
    </source>
</evidence>
<dbReference type="Pfam" id="PF11964">
    <property type="entry name" value="SpoIIAA-like"/>
    <property type="match status" value="1"/>
</dbReference>
<organism evidence="1 3">
    <name type="scientific">Oceanimonas baumannii</name>
    <dbReference type="NCBI Taxonomy" id="129578"/>
    <lineage>
        <taxon>Bacteria</taxon>
        <taxon>Pseudomonadati</taxon>
        <taxon>Pseudomonadota</taxon>
        <taxon>Gammaproteobacteria</taxon>
        <taxon>Aeromonadales</taxon>
        <taxon>Aeromonadaceae</taxon>
        <taxon>Oceanimonas</taxon>
    </lineage>
</organism>
<keyword evidence="4" id="KW-1185">Reference proteome</keyword>
<dbReference type="RefSeq" id="WP_094279669.1">
    <property type="nucleotide sequence ID" value="NZ_NQJF01000018.1"/>
</dbReference>
<protein>
    <submittedName>
        <fullName evidence="2">SpoIIAA-like protein</fullName>
    </submittedName>
</protein>
<dbReference type="InterPro" id="IPR021866">
    <property type="entry name" value="SpoIIAA-like"/>
</dbReference>
<dbReference type="Proteomes" id="UP000295058">
    <property type="component" value="Unassembled WGS sequence"/>
</dbReference>
<dbReference type="AlphaFoldDB" id="A0A235C9X0"/>
<dbReference type="InterPro" id="IPR036513">
    <property type="entry name" value="STAS_dom_sf"/>
</dbReference>
<evidence type="ECO:0000313" key="2">
    <source>
        <dbReference type="EMBL" id="TDW55295.1"/>
    </source>
</evidence>
<dbReference type="EMBL" id="SODO01000019">
    <property type="protein sequence ID" value="TDW55295.1"/>
    <property type="molecule type" value="Genomic_DNA"/>
</dbReference>
<comment type="caution">
    <text evidence="1">The sequence shown here is derived from an EMBL/GenBank/DDBJ whole genome shotgun (WGS) entry which is preliminary data.</text>
</comment>
<sequence length="121" mass="13490">MFKVTKTGEHQLELVLSGRLDSEAMKVALDELVEVSRQMEHGRMLYCIGDFEWPTMGAMGVELSRLPALLGMIRRFDKIAVVAAERWIRSASELEGALIPGLEIRAFSPAEEEAARTWLAG</sequence>